<organism evidence="1 2">
    <name type="scientific">Kroppenstedtia eburnea</name>
    <dbReference type="NCBI Taxonomy" id="714067"/>
    <lineage>
        <taxon>Bacteria</taxon>
        <taxon>Bacillati</taxon>
        <taxon>Bacillota</taxon>
        <taxon>Bacilli</taxon>
        <taxon>Bacillales</taxon>
        <taxon>Thermoactinomycetaceae</taxon>
        <taxon>Kroppenstedtia</taxon>
    </lineage>
</organism>
<protein>
    <submittedName>
        <fullName evidence="1">Uncharacterized protein</fullName>
    </submittedName>
</protein>
<reference evidence="2" key="1">
    <citation type="submission" date="2017-01" db="EMBL/GenBank/DDBJ databases">
        <authorList>
            <person name="Varghese N."/>
            <person name="Submissions S."/>
        </authorList>
    </citation>
    <scope>NUCLEOTIDE SEQUENCE [LARGE SCALE GENOMIC DNA]</scope>
    <source>
        <strain evidence="2">DSM 45196</strain>
    </source>
</reference>
<dbReference type="EMBL" id="FTOD01000002">
    <property type="protein sequence ID" value="SIS47883.1"/>
    <property type="molecule type" value="Genomic_DNA"/>
</dbReference>
<name>A0A1N7JEU8_9BACL</name>
<keyword evidence="2" id="KW-1185">Reference proteome</keyword>
<gene>
    <name evidence="1" type="ORF">SAMN05421790_10210</name>
</gene>
<accession>A0A1N7JEU8</accession>
<dbReference type="Proteomes" id="UP000186795">
    <property type="component" value="Unassembled WGS sequence"/>
</dbReference>
<sequence>MKIVLHNDERVVDVIGGCQEIRVHGDRIRWEGGDLCAPFFLVPDEVDVHPEDPVDSVADHCRKQDWEPPDPQWMQELLERVEALEKGVEHGKSD</sequence>
<evidence type="ECO:0000313" key="2">
    <source>
        <dbReference type="Proteomes" id="UP000186795"/>
    </source>
</evidence>
<evidence type="ECO:0000313" key="1">
    <source>
        <dbReference type="EMBL" id="SIS47883.1"/>
    </source>
</evidence>
<dbReference type="RefSeq" id="WP_076523533.1">
    <property type="nucleotide sequence ID" value="NZ_CP048103.1"/>
</dbReference>
<proteinExistence type="predicted"/>
<dbReference type="AlphaFoldDB" id="A0A1N7JEU8"/>